<accession>A0A495W8G0</accession>
<dbReference type="AlphaFoldDB" id="A0A495W8G0"/>
<dbReference type="OrthoDB" id="9948470at2"/>
<gene>
    <name evidence="1" type="ORF">C8E97_6721</name>
</gene>
<proteinExistence type="predicted"/>
<organism evidence="1 2">
    <name type="scientific">Saccharothrix australiensis</name>
    <dbReference type="NCBI Taxonomy" id="2072"/>
    <lineage>
        <taxon>Bacteria</taxon>
        <taxon>Bacillati</taxon>
        <taxon>Actinomycetota</taxon>
        <taxon>Actinomycetes</taxon>
        <taxon>Pseudonocardiales</taxon>
        <taxon>Pseudonocardiaceae</taxon>
        <taxon>Saccharothrix</taxon>
    </lineage>
</organism>
<protein>
    <submittedName>
        <fullName evidence="1">Uncharacterized protein</fullName>
    </submittedName>
</protein>
<dbReference type="EMBL" id="RBXO01000001">
    <property type="protein sequence ID" value="RKT57986.1"/>
    <property type="molecule type" value="Genomic_DNA"/>
</dbReference>
<dbReference type="RefSeq" id="WP_147455304.1">
    <property type="nucleotide sequence ID" value="NZ_RBXO01000001.1"/>
</dbReference>
<dbReference type="Proteomes" id="UP000282084">
    <property type="component" value="Unassembled WGS sequence"/>
</dbReference>
<comment type="caution">
    <text evidence="1">The sequence shown here is derived from an EMBL/GenBank/DDBJ whole genome shotgun (WGS) entry which is preliminary data.</text>
</comment>
<name>A0A495W8G0_9PSEU</name>
<evidence type="ECO:0000313" key="2">
    <source>
        <dbReference type="Proteomes" id="UP000282084"/>
    </source>
</evidence>
<evidence type="ECO:0000313" key="1">
    <source>
        <dbReference type="EMBL" id="RKT57986.1"/>
    </source>
</evidence>
<sequence>MTSSPCTVAQQVPNLYAVVDEDEAVAAWIIKLRPDQVVTIFPDGTTTHAADSTRRALDFVNLAEGIDGHCVTAVTGSGSSSSEENSEPL</sequence>
<keyword evidence="2" id="KW-1185">Reference proteome</keyword>
<reference evidence="1 2" key="1">
    <citation type="submission" date="2018-10" db="EMBL/GenBank/DDBJ databases">
        <title>Sequencing the genomes of 1000 actinobacteria strains.</title>
        <authorList>
            <person name="Klenk H.-P."/>
        </authorList>
    </citation>
    <scope>NUCLEOTIDE SEQUENCE [LARGE SCALE GENOMIC DNA]</scope>
    <source>
        <strain evidence="1 2">DSM 43800</strain>
    </source>
</reference>